<reference evidence="1" key="1">
    <citation type="submission" date="2022-07" db="EMBL/GenBank/DDBJ databases">
        <title>Phylogenomic reconstructions and comparative analyses of Kickxellomycotina fungi.</title>
        <authorList>
            <person name="Reynolds N.K."/>
            <person name="Stajich J.E."/>
            <person name="Barry K."/>
            <person name="Grigoriev I.V."/>
            <person name="Crous P."/>
            <person name="Smith M.E."/>
        </authorList>
    </citation>
    <scope>NUCLEOTIDE SEQUENCE</scope>
    <source>
        <strain evidence="1">NRRL 5244</strain>
    </source>
</reference>
<name>A0ACC1JBD4_9FUNG</name>
<dbReference type="EMBL" id="JANBPW010001314">
    <property type="protein sequence ID" value="KAJ1945094.1"/>
    <property type="molecule type" value="Genomic_DNA"/>
</dbReference>
<proteinExistence type="predicted"/>
<dbReference type="Proteomes" id="UP001150603">
    <property type="component" value="Unassembled WGS sequence"/>
</dbReference>
<comment type="caution">
    <text evidence="1">The sequence shown here is derived from an EMBL/GenBank/DDBJ whole genome shotgun (WGS) entry which is preliminary data.</text>
</comment>
<accession>A0ACC1JBD4</accession>
<keyword evidence="2" id="KW-1185">Reference proteome</keyword>
<gene>
    <name evidence="1" type="ORF">FBU59_002413</name>
</gene>
<evidence type="ECO:0000313" key="1">
    <source>
        <dbReference type="EMBL" id="KAJ1945094.1"/>
    </source>
</evidence>
<evidence type="ECO:0000313" key="2">
    <source>
        <dbReference type="Proteomes" id="UP001150603"/>
    </source>
</evidence>
<organism evidence="1 2">
    <name type="scientific">Linderina macrospora</name>
    <dbReference type="NCBI Taxonomy" id="4868"/>
    <lineage>
        <taxon>Eukaryota</taxon>
        <taxon>Fungi</taxon>
        <taxon>Fungi incertae sedis</taxon>
        <taxon>Zoopagomycota</taxon>
        <taxon>Kickxellomycotina</taxon>
        <taxon>Kickxellomycetes</taxon>
        <taxon>Kickxellales</taxon>
        <taxon>Kickxellaceae</taxon>
        <taxon>Linderina</taxon>
    </lineage>
</organism>
<protein>
    <submittedName>
        <fullName evidence="1">Uncharacterized protein</fullName>
    </submittedName>
</protein>
<feature type="non-terminal residue" evidence="1">
    <location>
        <position position="1"/>
    </location>
</feature>
<sequence>LSFEEQYRTAYNLVLSKNGQMLYDGVKGVLEKHLRRCVETDIMQHAIKVRDEPSISNSERFLSSVRSLWSEHVTAMLMIKDVLMYVDKVFVVNAHLPCVYDMGMHVFRDQVFQGTDFRLDLATTNALLSQIACERRGEDINKSTMRGIINMLVELQDKDQTRSVYKATFEPLLLADTKAFYKEQAAIRMGELGAPEYAKAAQADIASEMQRIEDYLSSGTTALLRETLLHELVSDNDKAVLDIENAGLAQMLEQRNIPSLAILYSLYSQVPSAIKLLQERVHIHIVGLGDGINASLAAVEDAPKPGAQGKGSAERQGLAERTATAIRWVQDMLKLYDIYDELLVESFTSNLAMRNAINDAFIESINRNSRSPEQLSLFIDDSLKRGLKGKAEQEVEHILERSVLLFRFLQNKDAFEHYYKLHLARRLLFGRTVSDDAEQSLVSKLKVECGSQFTQKLEGMFKDIQLSADLVQAVKEADVLGETSFDMSVSVLTPTFWPSFWSSGADSKTDSHVVLGEYLARSTDAFTKFYLDRHSGRRLTWQYAMGNADVKVHFGSRTHELNVSTYQMVILMLFADTDDSLTTEQIQQQTGIPSEQLSRQLQSLACAKFKILNKTPKSRDVKSTDRFAFNSEFHAPQYRIRIPLVAATNHIESDREKAASQAKISQERQLLIEAAIVRIMKDRKQMMHENLVNETIMQLSARFLPSSKNIKEGIGKLIDREYLQRSPDDPRLYVYLA</sequence>